<name>Q1MZL7_9GAMM</name>
<feature type="domain" description="NodB homology" evidence="4">
    <location>
        <begin position="181"/>
        <end position="289"/>
    </location>
</feature>
<dbReference type="PANTHER" id="PTHR10587:SF133">
    <property type="entry name" value="CHITIN DEACETYLASE 1-RELATED"/>
    <property type="match status" value="1"/>
</dbReference>
<dbReference type="GO" id="GO:0016020">
    <property type="term" value="C:membrane"/>
    <property type="evidence" value="ECO:0007669"/>
    <property type="project" value="TreeGrafter"/>
</dbReference>
<dbReference type="Pfam" id="PF01522">
    <property type="entry name" value="Polysacc_deac_1"/>
    <property type="match status" value="1"/>
</dbReference>
<dbReference type="CDD" id="cd10917">
    <property type="entry name" value="CE4_NodB_like_6s_7s"/>
    <property type="match status" value="1"/>
</dbReference>
<dbReference type="EMBL" id="AAQH01000018">
    <property type="protein sequence ID" value="EAT11394.1"/>
    <property type="molecule type" value="Genomic_DNA"/>
</dbReference>
<dbReference type="Proteomes" id="UP000004263">
    <property type="component" value="Unassembled WGS sequence"/>
</dbReference>
<evidence type="ECO:0000256" key="2">
    <source>
        <dbReference type="ARBA" id="ARBA00022801"/>
    </source>
</evidence>
<evidence type="ECO:0000313" key="6">
    <source>
        <dbReference type="Proteomes" id="UP000004263"/>
    </source>
</evidence>
<dbReference type="STRING" id="207949.RED65_05742"/>
<evidence type="ECO:0000256" key="1">
    <source>
        <dbReference type="ARBA" id="ARBA00022723"/>
    </source>
</evidence>
<dbReference type="GO" id="GO:0016810">
    <property type="term" value="F:hydrolase activity, acting on carbon-nitrogen (but not peptide) bonds"/>
    <property type="evidence" value="ECO:0007669"/>
    <property type="project" value="InterPro"/>
</dbReference>
<dbReference type="GO" id="GO:0005975">
    <property type="term" value="P:carbohydrate metabolic process"/>
    <property type="evidence" value="ECO:0007669"/>
    <property type="project" value="InterPro"/>
</dbReference>
<sequence>MKLFSFLFMMLIFTDTSNAAGPEKIATLKRGLWPYELINSKEFDRASNAEIQMLTLVIDKIITKNETELKGFTGLKEINEKSIRKWLADTRITLVENHKIACQNISNLCATDWYSLVQLSEKHLNRNLSKELKPWYEQSYKFHQRYLYEQIRLAALFPRVTSEIGTLSRQEITGFGFNDGEFLLTYDDGPSNKRSAPLIAALNERNINAFFFVLGEKLKIQKPKRNLYRNQCLASHGYQHKSHQNWEGWEKSLTDTRSELNTYRSGAFWFRPPYGQRSKALLANLKQHNEKMMLWNIDSQDWNRKLTDQQIEDRVVTLMLLWRRGIILYHDIHSRALHNLNELNRIVSTSEKKWLDCRDIDT</sequence>
<dbReference type="Gene3D" id="3.20.20.370">
    <property type="entry name" value="Glycoside hydrolase/deacetylase"/>
    <property type="match status" value="1"/>
</dbReference>
<keyword evidence="1" id="KW-0479">Metal-binding</keyword>
<keyword evidence="2" id="KW-0378">Hydrolase</keyword>
<dbReference type="GO" id="GO:0046872">
    <property type="term" value="F:metal ion binding"/>
    <property type="evidence" value="ECO:0007669"/>
    <property type="project" value="UniProtKB-KW"/>
</dbReference>
<accession>Q1MZL7</accession>
<dbReference type="InterPro" id="IPR002509">
    <property type="entry name" value="NODB_dom"/>
</dbReference>
<dbReference type="HOGENOM" id="CLU_059187_0_0_6"/>
<evidence type="ECO:0000259" key="4">
    <source>
        <dbReference type="Pfam" id="PF01522"/>
    </source>
</evidence>
<dbReference type="InterPro" id="IPR011330">
    <property type="entry name" value="Glyco_hydro/deAcase_b/a-brl"/>
</dbReference>
<gene>
    <name evidence="5" type="ORF">RED65_05742</name>
</gene>
<proteinExistence type="predicted"/>
<keyword evidence="3" id="KW-0732">Signal</keyword>
<feature type="chain" id="PRO_5004194653" evidence="3">
    <location>
        <begin position="20"/>
        <end position="362"/>
    </location>
</feature>
<dbReference type="SUPFAM" id="SSF88713">
    <property type="entry name" value="Glycoside hydrolase/deacetylase"/>
    <property type="match status" value="1"/>
</dbReference>
<dbReference type="AlphaFoldDB" id="Q1MZL7"/>
<protein>
    <submittedName>
        <fullName evidence="5">Polysaccharide deacetylase family protein</fullName>
    </submittedName>
</protein>
<dbReference type="InterPro" id="IPR050248">
    <property type="entry name" value="Polysacc_deacetylase_ArnD"/>
</dbReference>
<evidence type="ECO:0000256" key="3">
    <source>
        <dbReference type="SAM" id="SignalP"/>
    </source>
</evidence>
<dbReference type="PANTHER" id="PTHR10587">
    <property type="entry name" value="GLYCOSYL TRANSFERASE-RELATED"/>
    <property type="match status" value="1"/>
</dbReference>
<feature type="signal peptide" evidence="3">
    <location>
        <begin position="1"/>
        <end position="19"/>
    </location>
</feature>
<dbReference type="OrthoDB" id="9784220at2"/>
<comment type="caution">
    <text evidence="5">The sequence shown here is derived from an EMBL/GenBank/DDBJ whole genome shotgun (WGS) entry which is preliminary data.</text>
</comment>
<dbReference type="RefSeq" id="WP_007016613.1">
    <property type="nucleotide sequence ID" value="NZ_AAQH01000018.1"/>
</dbReference>
<organism evidence="5 6">
    <name type="scientific">Bermanella marisrubri</name>
    <dbReference type="NCBI Taxonomy" id="207949"/>
    <lineage>
        <taxon>Bacteria</taxon>
        <taxon>Pseudomonadati</taxon>
        <taxon>Pseudomonadota</taxon>
        <taxon>Gammaproteobacteria</taxon>
        <taxon>Oceanospirillales</taxon>
        <taxon>Oceanospirillaceae</taxon>
        <taxon>Bermanella</taxon>
    </lineage>
</organism>
<reference evidence="5 6" key="1">
    <citation type="submission" date="2006-03" db="EMBL/GenBank/DDBJ databases">
        <authorList>
            <person name="Pinhassi J."/>
            <person name="Pedros-Alio C."/>
            <person name="Ferriera S."/>
            <person name="Johnson J."/>
            <person name="Kravitz S."/>
            <person name="Halpern A."/>
            <person name="Remington K."/>
            <person name="Beeson K."/>
            <person name="Tran B."/>
            <person name="Rogers Y.-H."/>
            <person name="Friedman R."/>
            <person name="Venter J.C."/>
        </authorList>
    </citation>
    <scope>NUCLEOTIDE SEQUENCE [LARGE SCALE GENOMIC DNA]</scope>
    <source>
        <strain evidence="5 6">RED65</strain>
    </source>
</reference>
<evidence type="ECO:0000313" key="5">
    <source>
        <dbReference type="EMBL" id="EAT11394.1"/>
    </source>
</evidence>
<keyword evidence="6" id="KW-1185">Reference proteome</keyword>